<dbReference type="EMBL" id="PP978606">
    <property type="protein sequence ID" value="XDJ03244.1"/>
    <property type="molecule type" value="Genomic_DNA"/>
</dbReference>
<reference evidence="1" key="1">
    <citation type="submission" date="2024-07" db="EMBL/GenBank/DDBJ databases">
        <authorList>
            <person name="Kang S."/>
            <person name="Bae J.-W."/>
        </authorList>
    </citation>
    <scope>NUCLEOTIDE SEQUENCE</scope>
</reference>
<organism evidence="1">
    <name type="scientific">Klebsiella phage K14-2</name>
    <dbReference type="NCBI Taxonomy" id="3156075"/>
    <lineage>
        <taxon>Viruses</taxon>
    </lineage>
</organism>
<sequence>MKLKQEGRITYSELYGYVMENMRKAKKAKKLPTLGFALVCLKNLEGANTLMQMHGLSLLRLREMAYKYGDQFL</sequence>
<gene>
    <name evidence="1" type="ORF">K142_00118</name>
</gene>
<proteinExistence type="predicted"/>
<accession>A0AB39C983</accession>
<protein>
    <submittedName>
        <fullName evidence="1">Uncharacterized protein</fullName>
    </submittedName>
</protein>
<name>A0AB39C983_9VIRU</name>
<evidence type="ECO:0000313" key="1">
    <source>
        <dbReference type="EMBL" id="XDJ03244.1"/>
    </source>
</evidence>